<evidence type="ECO:0000259" key="3">
    <source>
        <dbReference type="Pfam" id="PF01361"/>
    </source>
</evidence>
<dbReference type="EMBL" id="JADZGI010000003">
    <property type="protein sequence ID" value="MBH0114582.1"/>
    <property type="molecule type" value="Genomic_DNA"/>
</dbReference>
<comment type="caution">
    <text evidence="4">The sequence shown here is derived from an EMBL/GenBank/DDBJ whole genome shotgun (WGS) entry which is preliminary data.</text>
</comment>
<dbReference type="Pfam" id="PF01361">
    <property type="entry name" value="Tautomerase"/>
    <property type="match status" value="1"/>
</dbReference>
<evidence type="ECO:0000256" key="1">
    <source>
        <dbReference type="ARBA" id="ARBA00023235"/>
    </source>
</evidence>
<dbReference type="RefSeq" id="WP_197166091.1">
    <property type="nucleotide sequence ID" value="NZ_JADZGI010000003.1"/>
</dbReference>
<dbReference type="GO" id="GO:0016862">
    <property type="term" value="F:intramolecular oxidoreductase activity, interconverting keto- and enol-groups"/>
    <property type="evidence" value="ECO:0007669"/>
    <property type="project" value="InterPro"/>
</dbReference>
<evidence type="ECO:0000313" key="4">
    <source>
        <dbReference type="EMBL" id="MBH0114582.1"/>
    </source>
</evidence>
<dbReference type="AlphaFoldDB" id="A0A931HEC8"/>
<organism evidence="4 5">
    <name type="scientific">Novosphingobium aureum</name>
    <dbReference type="NCBI Taxonomy" id="2792964"/>
    <lineage>
        <taxon>Bacteria</taxon>
        <taxon>Pseudomonadati</taxon>
        <taxon>Pseudomonadota</taxon>
        <taxon>Alphaproteobacteria</taxon>
        <taxon>Sphingomonadales</taxon>
        <taxon>Sphingomonadaceae</taxon>
        <taxon>Novosphingobium</taxon>
    </lineage>
</organism>
<sequence>MPHVAIKMYPGHNAAEKQELADRVTAAIIETLGHGAQSISVGIEDVSPSQWMKSVYAPEIEAKRKTLFKRPGYGPLA</sequence>
<reference evidence="4" key="1">
    <citation type="submission" date="2020-11" db="EMBL/GenBank/DDBJ databases">
        <title>Novosphingobium aureum sp. nov., a marine bacterium isolated from sediment of a salt flat.</title>
        <authorList>
            <person name="Yoo Y."/>
            <person name="Kim J.-J."/>
        </authorList>
    </citation>
    <scope>NUCLEOTIDE SEQUENCE</scope>
    <source>
        <strain evidence="4">YJ-S2-02</strain>
    </source>
</reference>
<evidence type="ECO:0000313" key="5">
    <source>
        <dbReference type="Proteomes" id="UP000617634"/>
    </source>
</evidence>
<accession>A0A931HEC8</accession>
<dbReference type="InterPro" id="IPR014347">
    <property type="entry name" value="Tautomerase/MIF_sf"/>
</dbReference>
<dbReference type="PIRSF" id="PIRSF037799">
    <property type="entry name" value="Tautomer_YdcE_prd"/>
    <property type="match status" value="1"/>
</dbReference>
<dbReference type="Gene3D" id="3.30.429.10">
    <property type="entry name" value="Macrophage Migration Inhibitory Factor"/>
    <property type="match status" value="1"/>
</dbReference>
<gene>
    <name evidence="4" type="ORF">I5E68_16665</name>
</gene>
<protein>
    <submittedName>
        <fullName evidence="4">Tautomerase family protein</fullName>
    </submittedName>
</protein>
<keyword evidence="1" id="KW-0413">Isomerase</keyword>
<dbReference type="InterPro" id="IPR017284">
    <property type="entry name" value="Tautomerase_PptA"/>
</dbReference>
<name>A0A931HEC8_9SPHN</name>
<dbReference type="Proteomes" id="UP000617634">
    <property type="component" value="Unassembled WGS sequence"/>
</dbReference>
<feature type="active site" description="Proton acceptor; via imino nitrogen" evidence="2">
    <location>
        <position position="2"/>
    </location>
</feature>
<keyword evidence="5" id="KW-1185">Reference proteome</keyword>
<dbReference type="InterPro" id="IPR004370">
    <property type="entry name" value="4-OT-like_dom"/>
</dbReference>
<dbReference type="SUPFAM" id="SSF55331">
    <property type="entry name" value="Tautomerase/MIF"/>
    <property type="match status" value="1"/>
</dbReference>
<feature type="domain" description="4-oxalocrotonate tautomerase-like" evidence="3">
    <location>
        <begin position="2"/>
        <end position="52"/>
    </location>
</feature>
<proteinExistence type="predicted"/>
<evidence type="ECO:0000256" key="2">
    <source>
        <dbReference type="PIRSR" id="PIRSR037799-1"/>
    </source>
</evidence>
<dbReference type="GO" id="GO:0005737">
    <property type="term" value="C:cytoplasm"/>
    <property type="evidence" value="ECO:0007669"/>
    <property type="project" value="InterPro"/>
</dbReference>